<dbReference type="InterPro" id="IPR003594">
    <property type="entry name" value="HATPase_dom"/>
</dbReference>
<dbReference type="InterPro" id="IPR007891">
    <property type="entry name" value="CHASE3"/>
</dbReference>
<keyword evidence="7" id="KW-0418">Kinase</keyword>
<dbReference type="Gene3D" id="3.30.565.10">
    <property type="entry name" value="Histidine kinase-like ATPase, C-terminal domain"/>
    <property type="match status" value="1"/>
</dbReference>
<dbReference type="InterPro" id="IPR052162">
    <property type="entry name" value="Sensor_kinase/Photoreceptor"/>
</dbReference>
<dbReference type="SMART" id="SM00388">
    <property type="entry name" value="HisKA"/>
    <property type="match status" value="1"/>
</dbReference>
<dbReference type="RefSeq" id="WP_345414955.1">
    <property type="nucleotide sequence ID" value="NZ_BAABGT010000027.1"/>
</dbReference>
<evidence type="ECO:0000259" key="12">
    <source>
        <dbReference type="PROSITE" id="PS50885"/>
    </source>
</evidence>
<keyword evidence="14" id="KW-1185">Reference proteome</keyword>
<evidence type="ECO:0000256" key="4">
    <source>
        <dbReference type="ARBA" id="ARBA00022553"/>
    </source>
</evidence>
<dbReference type="GO" id="GO:0005524">
    <property type="term" value="F:ATP binding"/>
    <property type="evidence" value="ECO:0007669"/>
    <property type="project" value="UniProtKB-KW"/>
</dbReference>
<dbReference type="InterPro" id="IPR004358">
    <property type="entry name" value="Sig_transdc_His_kin-like_C"/>
</dbReference>
<evidence type="ECO:0000256" key="7">
    <source>
        <dbReference type="ARBA" id="ARBA00022777"/>
    </source>
</evidence>
<dbReference type="PANTHER" id="PTHR43304">
    <property type="entry name" value="PHYTOCHROME-LIKE PROTEIN CPH1"/>
    <property type="match status" value="1"/>
</dbReference>
<dbReference type="InterPro" id="IPR036890">
    <property type="entry name" value="HATPase_C_sf"/>
</dbReference>
<comment type="caution">
    <text evidence="13">The sequence shown here is derived from an EMBL/GenBank/DDBJ whole genome shotgun (WGS) entry which is preliminary data.</text>
</comment>
<dbReference type="CDD" id="cd00082">
    <property type="entry name" value="HisKA"/>
    <property type="match status" value="1"/>
</dbReference>
<dbReference type="Pfam" id="PF00512">
    <property type="entry name" value="HisKA"/>
    <property type="match status" value="1"/>
</dbReference>
<dbReference type="EC" id="2.7.13.3" evidence="3"/>
<evidence type="ECO:0000256" key="9">
    <source>
        <dbReference type="ARBA" id="ARBA00023012"/>
    </source>
</evidence>
<feature type="transmembrane region" description="Helical" evidence="10">
    <location>
        <begin position="30"/>
        <end position="54"/>
    </location>
</feature>
<dbReference type="InterPro" id="IPR036097">
    <property type="entry name" value="HisK_dim/P_sf"/>
</dbReference>
<proteinExistence type="predicted"/>
<evidence type="ECO:0000256" key="6">
    <source>
        <dbReference type="ARBA" id="ARBA00022692"/>
    </source>
</evidence>
<comment type="catalytic activity">
    <reaction evidence="1">
        <text>ATP + protein L-histidine = ADP + protein N-phospho-L-histidine.</text>
        <dbReference type="EC" id="2.7.13.3"/>
    </reaction>
</comment>
<dbReference type="Pfam" id="PF02518">
    <property type="entry name" value="HATPase_c"/>
    <property type="match status" value="1"/>
</dbReference>
<evidence type="ECO:0000256" key="8">
    <source>
        <dbReference type="ARBA" id="ARBA00022989"/>
    </source>
</evidence>
<dbReference type="Gene3D" id="6.10.340.10">
    <property type="match status" value="1"/>
</dbReference>
<dbReference type="SMART" id="SM00387">
    <property type="entry name" value="HATPase_c"/>
    <property type="match status" value="1"/>
</dbReference>
<organism evidence="13 14">
    <name type="scientific">Pseudonocardia xishanensis</name>
    <dbReference type="NCBI Taxonomy" id="630995"/>
    <lineage>
        <taxon>Bacteria</taxon>
        <taxon>Bacillati</taxon>
        <taxon>Actinomycetota</taxon>
        <taxon>Actinomycetes</taxon>
        <taxon>Pseudonocardiales</taxon>
        <taxon>Pseudonocardiaceae</taxon>
        <taxon>Pseudonocardia</taxon>
    </lineage>
</organism>
<keyword evidence="13" id="KW-0067">ATP-binding</keyword>
<evidence type="ECO:0000256" key="5">
    <source>
        <dbReference type="ARBA" id="ARBA00022679"/>
    </source>
</evidence>
<gene>
    <name evidence="13" type="ORF">GCM10023175_19730</name>
</gene>
<keyword evidence="6 10" id="KW-0812">Transmembrane</keyword>
<keyword evidence="5" id="KW-0808">Transferase</keyword>
<evidence type="ECO:0000256" key="1">
    <source>
        <dbReference type="ARBA" id="ARBA00000085"/>
    </source>
</evidence>
<keyword evidence="13" id="KW-0547">Nucleotide-binding</keyword>
<feature type="transmembrane region" description="Helical" evidence="10">
    <location>
        <begin position="199"/>
        <end position="225"/>
    </location>
</feature>
<evidence type="ECO:0000313" key="13">
    <source>
        <dbReference type="EMBL" id="GAA4543269.1"/>
    </source>
</evidence>
<evidence type="ECO:0000313" key="14">
    <source>
        <dbReference type="Proteomes" id="UP001501598"/>
    </source>
</evidence>
<dbReference type="PROSITE" id="PS50109">
    <property type="entry name" value="HIS_KIN"/>
    <property type="match status" value="1"/>
</dbReference>
<dbReference type="Proteomes" id="UP001501598">
    <property type="component" value="Unassembled WGS sequence"/>
</dbReference>
<feature type="domain" description="Histidine kinase" evidence="11">
    <location>
        <begin position="308"/>
        <end position="525"/>
    </location>
</feature>
<evidence type="ECO:0000256" key="10">
    <source>
        <dbReference type="SAM" id="Phobius"/>
    </source>
</evidence>
<dbReference type="SUPFAM" id="SSF47384">
    <property type="entry name" value="Homodimeric domain of signal transducing histidine kinase"/>
    <property type="match status" value="1"/>
</dbReference>
<dbReference type="Pfam" id="PF00672">
    <property type="entry name" value="HAMP"/>
    <property type="match status" value="1"/>
</dbReference>
<name>A0ABP8RN50_9PSEU</name>
<comment type="subcellular location">
    <subcellularLocation>
        <location evidence="2">Cell membrane</location>
    </subcellularLocation>
</comment>
<evidence type="ECO:0000256" key="3">
    <source>
        <dbReference type="ARBA" id="ARBA00012438"/>
    </source>
</evidence>
<dbReference type="InterPro" id="IPR003660">
    <property type="entry name" value="HAMP_dom"/>
</dbReference>
<sequence>MNAVAPRRGPLRLHPVPLTAAQNRWTLRRWFAVGATVVAVLSLVAVGLGAWAVVRIGDARDQLFDKVSPAVSSAQNVNAGLVDQETGLRGFTLKPDPVFLEPYLAGIRTEADAAARLRGIEALPEQQTYLATLTETERLADQWRREYAEPTIAAAQAGLPVPDPTQGRLLFDRVRASAAGLIADVDRSRAIARGQLDSAITFVAVVGIVITVVAAVFLLLASLGLRSVILRPLRGLAAQTRSVVDGDMGSEIQGSGPREIVALGADVEAMRAHIQREVDELHEANAKLDERTLDLERSNRDLEQFAYVASHDLQEPLRKVSSFCQLLQRRYGGQLDDRADQYIGFAVDGAQRMQRLINDLLSFSRVGRTTSGFEPVDLGAVAHTAADQLATAVEEAGGEIVLPPDLPTVTGDAGLLQALLVNLFGNGVKFHRPDVSPVVRLSAVRHGEEWEIAVADNGIGIEPEYVDKIFVIFQRLHGRDVYAGTGIGLALAKKIVEFHGGRIWVDHGSSDEPGTTFRLTLPVAQSAPEPQLAKEPSA</sequence>
<dbReference type="InterPro" id="IPR003661">
    <property type="entry name" value="HisK_dim/P_dom"/>
</dbReference>
<evidence type="ECO:0000256" key="2">
    <source>
        <dbReference type="ARBA" id="ARBA00004236"/>
    </source>
</evidence>
<keyword evidence="9" id="KW-0902">Two-component regulatory system</keyword>
<accession>A0ABP8RN50</accession>
<protein>
    <recommendedName>
        <fullName evidence="3">histidine kinase</fullName>
        <ecNumber evidence="3">2.7.13.3</ecNumber>
    </recommendedName>
</protein>
<feature type="domain" description="HAMP" evidence="12">
    <location>
        <begin position="227"/>
        <end position="279"/>
    </location>
</feature>
<dbReference type="PANTHER" id="PTHR43304:SF1">
    <property type="entry name" value="PAC DOMAIN-CONTAINING PROTEIN"/>
    <property type="match status" value="1"/>
</dbReference>
<dbReference type="CDD" id="cd06225">
    <property type="entry name" value="HAMP"/>
    <property type="match status" value="1"/>
</dbReference>
<dbReference type="Pfam" id="PF05227">
    <property type="entry name" value="CHASE3"/>
    <property type="match status" value="1"/>
</dbReference>
<dbReference type="EMBL" id="BAABGT010000027">
    <property type="protein sequence ID" value="GAA4543269.1"/>
    <property type="molecule type" value="Genomic_DNA"/>
</dbReference>
<dbReference type="InterPro" id="IPR005467">
    <property type="entry name" value="His_kinase_dom"/>
</dbReference>
<dbReference type="SMART" id="SM00304">
    <property type="entry name" value="HAMP"/>
    <property type="match status" value="1"/>
</dbReference>
<dbReference type="PROSITE" id="PS50885">
    <property type="entry name" value="HAMP"/>
    <property type="match status" value="1"/>
</dbReference>
<keyword evidence="10" id="KW-0472">Membrane</keyword>
<reference evidence="14" key="1">
    <citation type="journal article" date="2019" name="Int. J. Syst. Evol. Microbiol.">
        <title>The Global Catalogue of Microorganisms (GCM) 10K type strain sequencing project: providing services to taxonomists for standard genome sequencing and annotation.</title>
        <authorList>
            <consortium name="The Broad Institute Genomics Platform"/>
            <consortium name="The Broad Institute Genome Sequencing Center for Infectious Disease"/>
            <person name="Wu L."/>
            <person name="Ma J."/>
        </authorList>
    </citation>
    <scope>NUCLEOTIDE SEQUENCE [LARGE SCALE GENOMIC DNA]</scope>
    <source>
        <strain evidence="14">JCM 17906</strain>
    </source>
</reference>
<dbReference type="Gene3D" id="1.10.287.130">
    <property type="match status" value="1"/>
</dbReference>
<keyword evidence="8 10" id="KW-1133">Transmembrane helix</keyword>
<dbReference type="PRINTS" id="PR00344">
    <property type="entry name" value="BCTRLSENSOR"/>
</dbReference>
<dbReference type="SUPFAM" id="SSF55874">
    <property type="entry name" value="ATPase domain of HSP90 chaperone/DNA topoisomerase II/histidine kinase"/>
    <property type="match status" value="1"/>
</dbReference>
<evidence type="ECO:0000259" key="11">
    <source>
        <dbReference type="PROSITE" id="PS50109"/>
    </source>
</evidence>
<keyword evidence="4" id="KW-0597">Phosphoprotein</keyword>